<reference evidence="3" key="1">
    <citation type="submission" date="2015-09" db="EMBL/GenBank/DDBJ databases">
        <authorList>
            <person name="Sai Rama Sridatta P."/>
        </authorList>
    </citation>
    <scope>NUCLEOTIDE SEQUENCE [LARGE SCALE GENOMIC DNA]</scope>
</reference>
<evidence type="ECO:0000256" key="1">
    <source>
        <dbReference type="SAM" id="SignalP"/>
    </source>
</evidence>
<reference evidence="4" key="2">
    <citation type="submission" date="2025-04" db="UniProtKB">
        <authorList>
            <consortium name="RefSeq"/>
        </authorList>
    </citation>
    <scope>IDENTIFICATION</scope>
    <source>
        <tissue evidence="4">Brain</tissue>
    </source>
</reference>
<organism evidence="2 3">
    <name type="scientific">Lates calcarifer</name>
    <name type="common">Barramundi</name>
    <name type="synonym">Holocentrus calcarifer</name>
    <dbReference type="NCBI Taxonomy" id="8187"/>
    <lineage>
        <taxon>Eukaryota</taxon>
        <taxon>Metazoa</taxon>
        <taxon>Chordata</taxon>
        <taxon>Craniata</taxon>
        <taxon>Vertebrata</taxon>
        <taxon>Euteleostomi</taxon>
        <taxon>Actinopterygii</taxon>
        <taxon>Neopterygii</taxon>
        <taxon>Teleostei</taxon>
        <taxon>Neoteleostei</taxon>
        <taxon>Acanthomorphata</taxon>
        <taxon>Carangaria</taxon>
        <taxon>Carangaria incertae sedis</taxon>
        <taxon>Centropomidae</taxon>
        <taxon>Lates</taxon>
    </lineage>
</organism>
<dbReference type="KEGG" id="lcf:108897765"/>
<dbReference type="Proteomes" id="UP000314980">
    <property type="component" value="Unassembled WGS sequence"/>
</dbReference>
<dbReference type="InParanoid" id="A0A4W6C3G5"/>
<protein>
    <submittedName>
        <fullName evidence="4">CD59 glycoprotein</fullName>
    </submittedName>
</protein>
<dbReference type="AlphaFoldDB" id="A0A4W6C3G5"/>
<keyword evidence="3" id="KW-1185">Reference proteome</keyword>
<feature type="signal peptide" evidence="1">
    <location>
        <begin position="1"/>
        <end position="19"/>
    </location>
</feature>
<gene>
    <name evidence="2 4" type="primary">LOC108897765</name>
</gene>
<dbReference type="InterPro" id="IPR045860">
    <property type="entry name" value="Snake_toxin-like_sf"/>
</dbReference>
<dbReference type="Proteomes" id="UP000694890">
    <property type="component" value="Linkage group LG13"/>
</dbReference>
<accession>A0A4W6C3G5</accession>
<dbReference type="GeneTree" id="ENSGT01140000282637"/>
<name>A0A4W6C3G5_LATCA</name>
<keyword evidence="1" id="KW-0732">Signal</keyword>
<evidence type="ECO:0000313" key="3">
    <source>
        <dbReference type="Proteomes" id="UP000314980"/>
    </source>
</evidence>
<dbReference type="OrthoDB" id="9624109at2759"/>
<reference evidence="2" key="3">
    <citation type="submission" date="2025-05" db="UniProtKB">
        <authorList>
            <consortium name="Ensembl"/>
        </authorList>
    </citation>
    <scope>IDENTIFICATION</scope>
</reference>
<sequence>MQLYGVLAILFMTLSTAYGLRCYTCTATTPKSCTLDYNCPAHLNRCSSLNENGLITKGCQNSNACVKPLTCCEGDLCNSATPADSSFIPTGPSVILLLVSSAIIPLFI</sequence>
<evidence type="ECO:0000313" key="2">
    <source>
        <dbReference type="Ensembl" id="ENSLCAP00010008054.1"/>
    </source>
</evidence>
<proteinExistence type="predicted"/>
<feature type="chain" id="PRO_5044612502" evidence="1">
    <location>
        <begin position="20"/>
        <end position="108"/>
    </location>
</feature>
<dbReference type="GeneID" id="108897765"/>
<dbReference type="Ensembl" id="ENSLCAT00010008246.1">
    <property type="protein sequence ID" value="ENSLCAP00010008054.1"/>
    <property type="gene ID" value="ENSLCAG00010003911.1"/>
</dbReference>
<dbReference type="RefSeq" id="XP_018553086.1">
    <property type="nucleotide sequence ID" value="XM_018697570.2"/>
</dbReference>
<dbReference type="SUPFAM" id="SSF57302">
    <property type="entry name" value="Snake toxin-like"/>
    <property type="match status" value="1"/>
</dbReference>
<evidence type="ECO:0000313" key="4">
    <source>
        <dbReference type="RefSeq" id="XP_018553086.1"/>
    </source>
</evidence>